<organism evidence="1 2">
    <name type="scientific">Tenacibaculum phage pT24</name>
    <dbReference type="NCBI Taxonomy" id="1880590"/>
    <lineage>
        <taxon>Viruses</taxon>
        <taxon>Duplodnaviria</taxon>
        <taxon>Heunggongvirae</taxon>
        <taxon>Uroviricota</taxon>
        <taxon>Caudoviricetes</taxon>
        <taxon>Kungbxnavirus</taxon>
        <taxon>Kungbxnavirus pT24</taxon>
    </lineage>
</organism>
<protein>
    <submittedName>
        <fullName evidence="1">Uncharacterized protein</fullName>
    </submittedName>
</protein>
<reference evidence="1 2" key="1">
    <citation type="submission" date="2016-07" db="EMBL/GenBank/DDBJ databases">
        <title>Characterization of three bacteriophages infecting bacteria isolated from shrimp culture pond water.</title>
        <authorList>
            <person name="Khoa H.V."/>
        </authorList>
    </citation>
    <scope>NUCLEOTIDE SEQUENCE [LARGE SCALE GENOMIC DNA]</scope>
</reference>
<dbReference type="EMBL" id="LC168164">
    <property type="protein sequence ID" value="BAV39190.1"/>
    <property type="molecule type" value="Genomic_DNA"/>
</dbReference>
<evidence type="ECO:0000313" key="1">
    <source>
        <dbReference type="EMBL" id="BAV39190.1"/>
    </source>
</evidence>
<name>A0A1B4XWJ5_9CAUD</name>
<evidence type="ECO:0000313" key="2">
    <source>
        <dbReference type="Proteomes" id="UP000224877"/>
    </source>
</evidence>
<dbReference type="Proteomes" id="UP000224877">
    <property type="component" value="Segment"/>
</dbReference>
<keyword evidence="2" id="KW-1185">Reference proteome</keyword>
<accession>A0A1B4XWJ5</accession>
<gene>
    <name evidence="1" type="ORF">BPT24_067</name>
</gene>
<proteinExistence type="predicted"/>
<sequence length="64" mass="7347">MVNLKNMNCECKHIVATDGIAEPFVLIDGKWKDLINLGFKCPKCGNEIEFSNNKNYPNMWDVEI</sequence>